<dbReference type="InterPro" id="IPR008333">
    <property type="entry name" value="Cbr1-like_FAD-bd_dom"/>
</dbReference>
<dbReference type="Pfam" id="PF00970">
    <property type="entry name" value="FAD_binding_6"/>
    <property type="match status" value="1"/>
</dbReference>
<gene>
    <name evidence="11" type="ORF">DFQ05_1563</name>
</gene>
<keyword evidence="7" id="KW-0408">Iron</keyword>
<dbReference type="InterPro" id="IPR017927">
    <property type="entry name" value="FAD-bd_FR_type"/>
</dbReference>
<name>A0A4R1KRY4_9FLAO</name>
<dbReference type="InterPro" id="IPR012675">
    <property type="entry name" value="Beta-grasp_dom_sf"/>
</dbReference>
<dbReference type="CDD" id="cd06214">
    <property type="entry name" value="PA_degradation_oxidoreductase_like"/>
    <property type="match status" value="1"/>
</dbReference>
<dbReference type="Pfam" id="PF00111">
    <property type="entry name" value="Fer2"/>
    <property type="match status" value="1"/>
</dbReference>
<dbReference type="PANTHER" id="PTHR47354:SF8">
    <property type="entry name" value="1,2-PHENYLACETYL-COA EPOXIDASE, SUBUNIT E"/>
    <property type="match status" value="1"/>
</dbReference>
<evidence type="ECO:0000256" key="2">
    <source>
        <dbReference type="ARBA" id="ARBA00022630"/>
    </source>
</evidence>
<evidence type="ECO:0000256" key="3">
    <source>
        <dbReference type="ARBA" id="ARBA00022714"/>
    </source>
</evidence>
<dbReference type="SUPFAM" id="SSF54292">
    <property type="entry name" value="2Fe-2S ferredoxin-like"/>
    <property type="match status" value="1"/>
</dbReference>
<organism evidence="11 12">
    <name type="scientific">Winogradskyella wandonensis</name>
    <dbReference type="NCBI Taxonomy" id="1442586"/>
    <lineage>
        <taxon>Bacteria</taxon>
        <taxon>Pseudomonadati</taxon>
        <taxon>Bacteroidota</taxon>
        <taxon>Flavobacteriia</taxon>
        <taxon>Flavobacteriales</taxon>
        <taxon>Flavobacteriaceae</taxon>
        <taxon>Winogradskyella</taxon>
    </lineage>
</organism>
<dbReference type="PROSITE" id="PS51384">
    <property type="entry name" value="FAD_FR"/>
    <property type="match status" value="1"/>
</dbReference>
<feature type="domain" description="FAD-binding FR-type" evidence="10">
    <location>
        <begin position="13"/>
        <end position="117"/>
    </location>
</feature>
<evidence type="ECO:0000256" key="1">
    <source>
        <dbReference type="ARBA" id="ARBA00001974"/>
    </source>
</evidence>
<dbReference type="InterPro" id="IPR001041">
    <property type="entry name" value="2Fe-2S_ferredoxin-type"/>
</dbReference>
<protein>
    <submittedName>
        <fullName evidence="11">Ring-1,2-phenylacetyl-CoA epoxidase subunit PaaE</fullName>
    </submittedName>
</protein>
<keyword evidence="12" id="KW-1185">Reference proteome</keyword>
<dbReference type="Pfam" id="PF00175">
    <property type="entry name" value="NAD_binding_1"/>
    <property type="match status" value="1"/>
</dbReference>
<dbReference type="InterPro" id="IPR050415">
    <property type="entry name" value="MRET"/>
</dbReference>
<keyword evidence="5" id="KW-0274">FAD</keyword>
<evidence type="ECO:0000256" key="5">
    <source>
        <dbReference type="ARBA" id="ARBA00022827"/>
    </source>
</evidence>
<comment type="caution">
    <text evidence="11">The sequence shown here is derived from an EMBL/GenBank/DDBJ whole genome shotgun (WGS) entry which is preliminary data.</text>
</comment>
<keyword evidence="3" id="KW-0001">2Fe-2S</keyword>
<dbReference type="PROSITE" id="PS00197">
    <property type="entry name" value="2FE2S_FER_1"/>
    <property type="match status" value="1"/>
</dbReference>
<dbReference type="Gene3D" id="3.10.20.30">
    <property type="match status" value="1"/>
</dbReference>
<dbReference type="PRINTS" id="PR00406">
    <property type="entry name" value="CYTB5RDTASE"/>
</dbReference>
<evidence type="ECO:0000256" key="4">
    <source>
        <dbReference type="ARBA" id="ARBA00022723"/>
    </source>
</evidence>
<dbReference type="InterPro" id="IPR036010">
    <property type="entry name" value="2Fe-2S_ferredoxin-like_sf"/>
</dbReference>
<dbReference type="InterPro" id="IPR039261">
    <property type="entry name" value="FNR_nucleotide-bd"/>
</dbReference>
<sequence length="363" mass="40258">MYYVSSPKTFAMAQFHTLSIKSIDRVTEKSVAITFDIPASLEENFKFKAGQYITLKTEINGEDIRRDYSICSSVSSGNLTVAVKAVENGTFSVYANEKLNAGDVLEVAEPNGRFVFEANDAKTRTVAAFAAGSGITPILSIAKTLLEDEPFSNFILVYGNKRLKDAMFAKDLLELKQTFGNRFHVHFIYSQAQEEDALFGRIEKSTVNLIVKNKYKGVTIDSFYLCGPEAMIHVVKDVLLENNIKEKQIFFELFTAPTETEADTSTEIGNGKTQLKVIVDDEEFEFEMNQDTTILDAALKQDVDAPYSCQGGICSSCIARITEGEATMRQNNILTDNEVAEGLILTCQAHPTTPKVVVDYDDV</sequence>
<keyword evidence="2" id="KW-0285">Flavoprotein</keyword>
<feature type="domain" description="2Fe-2S ferredoxin-type" evidence="9">
    <location>
        <begin position="273"/>
        <end position="363"/>
    </location>
</feature>
<dbReference type="SUPFAM" id="SSF52343">
    <property type="entry name" value="Ferredoxin reductase-like, C-terminal NADP-linked domain"/>
    <property type="match status" value="1"/>
</dbReference>
<dbReference type="Proteomes" id="UP000295714">
    <property type="component" value="Unassembled WGS sequence"/>
</dbReference>
<dbReference type="Gene3D" id="3.40.50.80">
    <property type="entry name" value="Nucleotide-binding domain of ferredoxin-NADP reductase (FNR) module"/>
    <property type="match status" value="1"/>
</dbReference>
<evidence type="ECO:0000313" key="12">
    <source>
        <dbReference type="Proteomes" id="UP000295714"/>
    </source>
</evidence>
<dbReference type="CDD" id="cd00207">
    <property type="entry name" value="fer2"/>
    <property type="match status" value="1"/>
</dbReference>
<evidence type="ECO:0000256" key="6">
    <source>
        <dbReference type="ARBA" id="ARBA00023002"/>
    </source>
</evidence>
<evidence type="ECO:0000259" key="10">
    <source>
        <dbReference type="PROSITE" id="PS51384"/>
    </source>
</evidence>
<keyword evidence="4" id="KW-0479">Metal-binding</keyword>
<dbReference type="AlphaFoldDB" id="A0A4R1KRY4"/>
<dbReference type="SUPFAM" id="SSF63380">
    <property type="entry name" value="Riboflavin synthase domain-like"/>
    <property type="match status" value="1"/>
</dbReference>
<evidence type="ECO:0000256" key="7">
    <source>
        <dbReference type="ARBA" id="ARBA00023004"/>
    </source>
</evidence>
<dbReference type="GO" id="GO:0016491">
    <property type="term" value="F:oxidoreductase activity"/>
    <property type="evidence" value="ECO:0007669"/>
    <property type="project" value="UniProtKB-KW"/>
</dbReference>
<dbReference type="PROSITE" id="PS51085">
    <property type="entry name" value="2FE2S_FER_2"/>
    <property type="match status" value="1"/>
</dbReference>
<keyword evidence="6" id="KW-0560">Oxidoreductase</keyword>
<dbReference type="Gene3D" id="2.40.30.10">
    <property type="entry name" value="Translation factors"/>
    <property type="match status" value="1"/>
</dbReference>
<keyword evidence="8" id="KW-0411">Iron-sulfur</keyword>
<dbReference type="InterPro" id="IPR017938">
    <property type="entry name" value="Riboflavin_synthase-like_b-brl"/>
</dbReference>
<dbReference type="EMBL" id="SMGI01000002">
    <property type="protein sequence ID" value="TCK67782.1"/>
    <property type="molecule type" value="Genomic_DNA"/>
</dbReference>
<reference evidence="11 12" key="1">
    <citation type="journal article" date="2015" name="Stand. Genomic Sci.">
        <title>Genomic Encyclopedia of Bacterial and Archaeal Type Strains, Phase III: the genomes of soil and plant-associated and newly described type strains.</title>
        <authorList>
            <person name="Whitman W.B."/>
            <person name="Woyke T."/>
            <person name="Klenk H.P."/>
            <person name="Zhou Y."/>
            <person name="Lilburn T.G."/>
            <person name="Beck B.J."/>
            <person name="De Vos P."/>
            <person name="Vandamme P."/>
            <person name="Eisen J.A."/>
            <person name="Garrity G."/>
            <person name="Hugenholtz P."/>
            <person name="Kyrpides N.C."/>
        </authorList>
    </citation>
    <scope>NUCLEOTIDE SEQUENCE [LARGE SCALE GENOMIC DNA]</scope>
    <source>
        <strain evidence="11 12">CECT 8445</strain>
    </source>
</reference>
<proteinExistence type="predicted"/>
<evidence type="ECO:0000256" key="8">
    <source>
        <dbReference type="ARBA" id="ARBA00023014"/>
    </source>
</evidence>
<accession>A0A4R1KRY4</accession>
<dbReference type="GO" id="GO:0051537">
    <property type="term" value="F:2 iron, 2 sulfur cluster binding"/>
    <property type="evidence" value="ECO:0007669"/>
    <property type="project" value="UniProtKB-KW"/>
</dbReference>
<evidence type="ECO:0000259" key="9">
    <source>
        <dbReference type="PROSITE" id="PS51085"/>
    </source>
</evidence>
<comment type="cofactor">
    <cofactor evidence="1">
        <name>FAD</name>
        <dbReference type="ChEBI" id="CHEBI:57692"/>
    </cofactor>
</comment>
<dbReference type="GO" id="GO:0046872">
    <property type="term" value="F:metal ion binding"/>
    <property type="evidence" value="ECO:0007669"/>
    <property type="project" value="UniProtKB-KW"/>
</dbReference>
<dbReference type="InterPro" id="IPR006058">
    <property type="entry name" value="2Fe2S_fd_BS"/>
</dbReference>
<dbReference type="PANTHER" id="PTHR47354">
    <property type="entry name" value="NADH OXIDOREDUCTASE HCR"/>
    <property type="match status" value="1"/>
</dbReference>
<dbReference type="InterPro" id="IPR001433">
    <property type="entry name" value="OxRdtase_FAD/NAD-bd"/>
</dbReference>
<evidence type="ECO:0000313" key="11">
    <source>
        <dbReference type="EMBL" id="TCK67782.1"/>
    </source>
</evidence>
<dbReference type="GO" id="GO:0050660">
    <property type="term" value="F:flavin adenine dinucleotide binding"/>
    <property type="evidence" value="ECO:0007669"/>
    <property type="project" value="TreeGrafter"/>
</dbReference>